<dbReference type="Proteomes" id="UP001202328">
    <property type="component" value="Unassembled WGS sequence"/>
</dbReference>
<reference evidence="1" key="1">
    <citation type="submission" date="2022-04" db="EMBL/GenBank/DDBJ databases">
        <title>A functionally conserved STORR gene fusion in Papaver species that diverged 16.8 million years ago.</title>
        <authorList>
            <person name="Catania T."/>
        </authorList>
    </citation>
    <scope>NUCLEOTIDE SEQUENCE</scope>
    <source>
        <strain evidence="1">S-188037</strain>
    </source>
</reference>
<gene>
    <name evidence="1" type="ORF">MKW98_000795</name>
</gene>
<name>A0AAD4SE30_9MAGN</name>
<proteinExistence type="predicted"/>
<accession>A0AAD4SE30</accession>
<comment type="caution">
    <text evidence="1">The sequence shown here is derived from an EMBL/GenBank/DDBJ whole genome shotgun (WGS) entry which is preliminary data.</text>
</comment>
<evidence type="ECO:0000313" key="1">
    <source>
        <dbReference type="EMBL" id="KAI3898682.1"/>
    </source>
</evidence>
<evidence type="ECO:0000313" key="2">
    <source>
        <dbReference type="Proteomes" id="UP001202328"/>
    </source>
</evidence>
<dbReference type="EMBL" id="JAJJMB010011819">
    <property type="protein sequence ID" value="KAI3898682.1"/>
    <property type="molecule type" value="Genomic_DNA"/>
</dbReference>
<organism evidence="1 2">
    <name type="scientific">Papaver atlanticum</name>
    <dbReference type="NCBI Taxonomy" id="357466"/>
    <lineage>
        <taxon>Eukaryota</taxon>
        <taxon>Viridiplantae</taxon>
        <taxon>Streptophyta</taxon>
        <taxon>Embryophyta</taxon>
        <taxon>Tracheophyta</taxon>
        <taxon>Spermatophyta</taxon>
        <taxon>Magnoliopsida</taxon>
        <taxon>Ranunculales</taxon>
        <taxon>Papaveraceae</taxon>
        <taxon>Papaveroideae</taxon>
        <taxon>Papaver</taxon>
    </lineage>
</organism>
<sequence>MANHQTERRKRERYTSDTLTLKTENQKLLKSTNDFTSFCDLENTQSLLRSDSLLSKTYRYFYGQGSLLSHRLRKWRHP</sequence>
<protein>
    <submittedName>
        <fullName evidence="1">Uncharacterized protein</fullName>
    </submittedName>
</protein>
<keyword evidence="2" id="KW-1185">Reference proteome</keyword>
<dbReference type="AlphaFoldDB" id="A0AAD4SE30"/>